<dbReference type="EMBL" id="JANVFU010000007">
    <property type="protein sequence ID" value="KAJ3743988.1"/>
    <property type="molecule type" value="Genomic_DNA"/>
</dbReference>
<dbReference type="Proteomes" id="UP001142393">
    <property type="component" value="Unassembled WGS sequence"/>
</dbReference>
<evidence type="ECO:0000313" key="1">
    <source>
        <dbReference type="EMBL" id="KAJ3743988.1"/>
    </source>
</evidence>
<dbReference type="Gene3D" id="3.60.10.10">
    <property type="entry name" value="Endonuclease/exonuclease/phosphatase"/>
    <property type="match status" value="1"/>
</dbReference>
<dbReference type="InterPro" id="IPR036691">
    <property type="entry name" value="Endo/exonu/phosph_ase_sf"/>
</dbReference>
<evidence type="ECO:0008006" key="3">
    <source>
        <dbReference type="Google" id="ProtNLM"/>
    </source>
</evidence>
<evidence type="ECO:0000313" key="2">
    <source>
        <dbReference type="Proteomes" id="UP001142393"/>
    </source>
</evidence>
<protein>
    <recommendedName>
        <fullName evidence="3">Endonuclease/exonuclease/phosphatase domain-containing protein</fullName>
    </recommendedName>
</protein>
<sequence>MVLPPGIPTFQAPTTRIWTRLDNVFLSEDARHALITCDVAPETTTNGADHIPIATILNLSLVHTKPPIRYNFRLTDWKEFQKQLDEELKTIPQPQELTT</sequence>
<comment type="caution">
    <text evidence="1">The sequence shown here is derived from an EMBL/GenBank/DDBJ whole genome shotgun (WGS) entry which is preliminary data.</text>
</comment>
<name>A0A9W8NZN6_9AGAR</name>
<gene>
    <name evidence="1" type="ORF">DFH05DRAFT_1398875</name>
</gene>
<dbReference type="SUPFAM" id="SSF56219">
    <property type="entry name" value="DNase I-like"/>
    <property type="match status" value="1"/>
</dbReference>
<proteinExistence type="predicted"/>
<dbReference type="AlphaFoldDB" id="A0A9W8NZN6"/>
<accession>A0A9W8NZN6</accession>
<reference evidence="1 2" key="1">
    <citation type="journal article" date="2023" name="Proc. Natl. Acad. Sci. U.S.A.">
        <title>A global phylogenomic analysis of the shiitake genus Lentinula.</title>
        <authorList>
            <person name="Sierra-Patev S."/>
            <person name="Min B."/>
            <person name="Naranjo-Ortiz M."/>
            <person name="Looney B."/>
            <person name="Konkel Z."/>
            <person name="Slot J.C."/>
            <person name="Sakamoto Y."/>
            <person name="Steenwyk J.L."/>
            <person name="Rokas A."/>
            <person name="Carro J."/>
            <person name="Camarero S."/>
            <person name="Ferreira P."/>
            <person name="Molpeceres G."/>
            <person name="Ruiz-Duenas F.J."/>
            <person name="Serrano A."/>
            <person name="Henrissat B."/>
            <person name="Drula E."/>
            <person name="Hughes K.W."/>
            <person name="Mata J.L."/>
            <person name="Ishikawa N.K."/>
            <person name="Vargas-Isla R."/>
            <person name="Ushijima S."/>
            <person name="Smith C.A."/>
            <person name="Donoghue J."/>
            <person name="Ahrendt S."/>
            <person name="Andreopoulos W."/>
            <person name="He G."/>
            <person name="LaButti K."/>
            <person name="Lipzen A."/>
            <person name="Ng V."/>
            <person name="Riley R."/>
            <person name="Sandor L."/>
            <person name="Barry K."/>
            <person name="Martinez A.T."/>
            <person name="Xiao Y."/>
            <person name="Gibbons J.G."/>
            <person name="Terashima K."/>
            <person name="Grigoriev I.V."/>
            <person name="Hibbett D."/>
        </authorList>
    </citation>
    <scope>NUCLEOTIDE SEQUENCE [LARGE SCALE GENOMIC DNA]</scope>
    <source>
        <strain evidence="1 2">TFB7810</strain>
    </source>
</reference>
<keyword evidence="2" id="KW-1185">Reference proteome</keyword>
<organism evidence="1 2">
    <name type="scientific">Lentinula detonsa</name>
    <dbReference type="NCBI Taxonomy" id="2804962"/>
    <lineage>
        <taxon>Eukaryota</taxon>
        <taxon>Fungi</taxon>
        <taxon>Dikarya</taxon>
        <taxon>Basidiomycota</taxon>
        <taxon>Agaricomycotina</taxon>
        <taxon>Agaricomycetes</taxon>
        <taxon>Agaricomycetidae</taxon>
        <taxon>Agaricales</taxon>
        <taxon>Marasmiineae</taxon>
        <taxon>Omphalotaceae</taxon>
        <taxon>Lentinula</taxon>
    </lineage>
</organism>